<dbReference type="PROSITE" id="PS00041">
    <property type="entry name" value="HTH_ARAC_FAMILY_1"/>
    <property type="match status" value="1"/>
</dbReference>
<gene>
    <name evidence="5" type="ORF">F0A16_21235</name>
</gene>
<keyword evidence="1" id="KW-0805">Transcription regulation</keyword>
<evidence type="ECO:0000313" key="5">
    <source>
        <dbReference type="EMBL" id="KAA0015248.1"/>
    </source>
</evidence>
<dbReference type="PROSITE" id="PS01124">
    <property type="entry name" value="HTH_ARAC_FAMILY_2"/>
    <property type="match status" value="1"/>
</dbReference>
<dbReference type="AlphaFoldDB" id="A0A640WA00"/>
<comment type="caution">
    <text evidence="5">The sequence shown here is derived from an EMBL/GenBank/DDBJ whole genome shotgun (WGS) entry which is preliminary data.</text>
</comment>
<dbReference type="Gene3D" id="1.10.10.60">
    <property type="entry name" value="Homeodomain-like"/>
    <property type="match status" value="1"/>
</dbReference>
<keyword evidence="3" id="KW-0804">Transcription</keyword>
<sequence length="291" mass="31650">MQTAEQPILGNRKITREWAGVSVTVSSERIVDPVEWVSEHAENLVIVNLGGVTSRMEARLGRGSLYTGAPTLGELSVVPAGERFAGVYQANRVRFADVLFRPGGFSDEQGLASNQHITPFRASLGVVDPFLFGCVVELAKLMEADDGQSDLFGESIAHALKLHMLRLHAANRQVSRPENGAGKVEVAKVQRFVEEHLDEPLTLTRLAGAADVPVHHLIAGFRQVLGTSPARYVLCQRMRRARWLLAHSAMALADVAYSCGLSSQSHLTTTFRKETGLTPAAFRAQFRGLGA</sequence>
<dbReference type="InterPro" id="IPR018060">
    <property type="entry name" value="HTH_AraC"/>
</dbReference>
<dbReference type="Pfam" id="PF12833">
    <property type="entry name" value="HTH_18"/>
    <property type="match status" value="1"/>
</dbReference>
<keyword evidence="6" id="KW-1185">Reference proteome</keyword>
<name>A0A640WA00_9GAMM</name>
<reference evidence="5 6" key="1">
    <citation type="submission" date="2019-08" db="EMBL/GenBank/DDBJ databases">
        <title>Bioinformatics analysis of the strain L3 and L5.</title>
        <authorList>
            <person name="Li X."/>
        </authorList>
    </citation>
    <scope>NUCLEOTIDE SEQUENCE [LARGE SCALE GENOMIC DNA]</scope>
    <source>
        <strain evidence="5 6">L3</strain>
    </source>
</reference>
<organism evidence="5 6">
    <name type="scientific">Salinicola corii</name>
    <dbReference type="NCBI Taxonomy" id="2606937"/>
    <lineage>
        <taxon>Bacteria</taxon>
        <taxon>Pseudomonadati</taxon>
        <taxon>Pseudomonadota</taxon>
        <taxon>Gammaproteobacteria</taxon>
        <taxon>Oceanospirillales</taxon>
        <taxon>Halomonadaceae</taxon>
        <taxon>Salinicola</taxon>
    </lineage>
</organism>
<evidence type="ECO:0000256" key="3">
    <source>
        <dbReference type="ARBA" id="ARBA00023163"/>
    </source>
</evidence>
<protein>
    <submittedName>
        <fullName evidence="5">Helix-turn-helix transcriptional regulator</fullName>
    </submittedName>
</protein>
<evidence type="ECO:0000259" key="4">
    <source>
        <dbReference type="PROSITE" id="PS01124"/>
    </source>
</evidence>
<dbReference type="InterPro" id="IPR018062">
    <property type="entry name" value="HTH_AraC-typ_CS"/>
</dbReference>
<evidence type="ECO:0000313" key="6">
    <source>
        <dbReference type="Proteomes" id="UP000466024"/>
    </source>
</evidence>
<proteinExistence type="predicted"/>
<evidence type="ECO:0000256" key="2">
    <source>
        <dbReference type="ARBA" id="ARBA00023125"/>
    </source>
</evidence>
<dbReference type="EMBL" id="VTPX01000025">
    <property type="protein sequence ID" value="KAA0015248.1"/>
    <property type="molecule type" value="Genomic_DNA"/>
</dbReference>
<keyword evidence="2" id="KW-0238">DNA-binding</keyword>
<dbReference type="SUPFAM" id="SSF46689">
    <property type="entry name" value="Homeodomain-like"/>
    <property type="match status" value="2"/>
</dbReference>
<dbReference type="PANTHER" id="PTHR46796:SF6">
    <property type="entry name" value="ARAC SUBFAMILY"/>
    <property type="match status" value="1"/>
</dbReference>
<accession>A0A640WA00</accession>
<evidence type="ECO:0000256" key="1">
    <source>
        <dbReference type="ARBA" id="ARBA00023015"/>
    </source>
</evidence>
<dbReference type="RefSeq" id="WP_149438024.1">
    <property type="nucleotide sequence ID" value="NZ_VTPX01000025.1"/>
</dbReference>
<dbReference type="Proteomes" id="UP000466024">
    <property type="component" value="Unassembled WGS sequence"/>
</dbReference>
<dbReference type="GO" id="GO:0003700">
    <property type="term" value="F:DNA-binding transcription factor activity"/>
    <property type="evidence" value="ECO:0007669"/>
    <property type="project" value="InterPro"/>
</dbReference>
<feature type="domain" description="HTH araC/xylS-type" evidence="4">
    <location>
        <begin position="187"/>
        <end position="285"/>
    </location>
</feature>
<dbReference type="GO" id="GO:0043565">
    <property type="term" value="F:sequence-specific DNA binding"/>
    <property type="evidence" value="ECO:0007669"/>
    <property type="project" value="InterPro"/>
</dbReference>
<dbReference type="SMART" id="SM00342">
    <property type="entry name" value="HTH_ARAC"/>
    <property type="match status" value="1"/>
</dbReference>
<dbReference type="InterPro" id="IPR050204">
    <property type="entry name" value="AraC_XylS_family_regulators"/>
</dbReference>
<dbReference type="InterPro" id="IPR009057">
    <property type="entry name" value="Homeodomain-like_sf"/>
</dbReference>
<dbReference type="PANTHER" id="PTHR46796">
    <property type="entry name" value="HTH-TYPE TRANSCRIPTIONAL ACTIVATOR RHAS-RELATED"/>
    <property type="match status" value="1"/>
</dbReference>